<dbReference type="AlphaFoldDB" id="A0A2K8KF86"/>
<dbReference type="Gene3D" id="3.90.550.10">
    <property type="entry name" value="Spore Coat Polysaccharide Biosynthesis Protein SpsA, Chain A"/>
    <property type="match status" value="1"/>
</dbReference>
<protein>
    <submittedName>
        <fullName evidence="3">2-C-methyl-D-erythritol 4-phosphate cytidylyltransferase</fullName>
    </submittedName>
</protein>
<dbReference type="RefSeq" id="WP_100253920.1">
    <property type="nucleotide sequence ID" value="NZ_CP024870.1"/>
</dbReference>
<dbReference type="PANTHER" id="PTHR32125:SF4">
    <property type="entry name" value="2-C-METHYL-D-ERYTHRITOL 4-PHOSPHATE CYTIDYLYLTRANSFERASE, CHLOROPLASTIC"/>
    <property type="match status" value="1"/>
</dbReference>
<proteinExistence type="predicted"/>
<evidence type="ECO:0000256" key="1">
    <source>
        <dbReference type="ARBA" id="ARBA00022679"/>
    </source>
</evidence>
<evidence type="ECO:0000313" key="4">
    <source>
        <dbReference type="Proteomes" id="UP000231179"/>
    </source>
</evidence>
<dbReference type="EMBL" id="CP024870">
    <property type="protein sequence ID" value="ATX70357.1"/>
    <property type="molecule type" value="Genomic_DNA"/>
</dbReference>
<dbReference type="InterPro" id="IPR034683">
    <property type="entry name" value="IspD/TarI"/>
</dbReference>
<evidence type="ECO:0000256" key="2">
    <source>
        <dbReference type="ARBA" id="ARBA00022695"/>
    </source>
</evidence>
<name>A0A2K8KF86_9MOLU</name>
<reference evidence="3 4" key="1">
    <citation type="submission" date="2017-11" db="EMBL/GenBank/DDBJ databases">
        <title>Complete genome sequence of Spiroplasma clarkii CN-5 (DSM 19994).</title>
        <authorList>
            <person name="Tsai Y.-M."/>
            <person name="Chang A."/>
            <person name="Lo W.-S."/>
            <person name="Kuo C.-H."/>
        </authorList>
    </citation>
    <scope>NUCLEOTIDE SEQUENCE [LARGE SCALE GENOMIC DNA]</scope>
    <source>
        <strain evidence="3 4">CN-5</strain>
    </source>
</reference>
<dbReference type="InterPro" id="IPR050088">
    <property type="entry name" value="IspD/TarI_cytidylyltransf_bact"/>
</dbReference>
<dbReference type="PANTHER" id="PTHR32125">
    <property type="entry name" value="2-C-METHYL-D-ERYTHRITOL 4-PHOSPHATE CYTIDYLYLTRANSFERASE, CHLOROPLASTIC"/>
    <property type="match status" value="1"/>
</dbReference>
<dbReference type="InterPro" id="IPR018294">
    <property type="entry name" value="ISPD_synthase_CS"/>
</dbReference>
<keyword evidence="4" id="KW-1185">Reference proteome</keyword>
<keyword evidence="1 3" id="KW-0808">Transferase</keyword>
<accession>A0A2K8KF86</accession>
<dbReference type="InterPro" id="IPR029044">
    <property type="entry name" value="Nucleotide-diphossugar_trans"/>
</dbReference>
<dbReference type="GO" id="GO:0050518">
    <property type="term" value="F:2-C-methyl-D-erythritol 4-phosphate cytidylyltransferase activity"/>
    <property type="evidence" value="ECO:0007669"/>
    <property type="project" value="TreeGrafter"/>
</dbReference>
<evidence type="ECO:0000313" key="3">
    <source>
        <dbReference type="EMBL" id="ATX70357.1"/>
    </source>
</evidence>
<dbReference type="Pfam" id="PF01128">
    <property type="entry name" value="IspD"/>
    <property type="match status" value="1"/>
</dbReference>
<dbReference type="SUPFAM" id="SSF53448">
    <property type="entry name" value="Nucleotide-diphospho-sugar transferases"/>
    <property type="match status" value="1"/>
</dbReference>
<gene>
    <name evidence="3" type="primary">ispD</name>
    <name evidence="3" type="ORF">SCLAR_v1c00200</name>
</gene>
<organism evidence="3 4">
    <name type="scientific">Spiroplasma clarkii</name>
    <dbReference type="NCBI Taxonomy" id="2139"/>
    <lineage>
        <taxon>Bacteria</taxon>
        <taxon>Bacillati</taxon>
        <taxon>Mycoplasmatota</taxon>
        <taxon>Mollicutes</taxon>
        <taxon>Entomoplasmatales</taxon>
        <taxon>Spiroplasmataceae</taxon>
        <taxon>Spiroplasma</taxon>
    </lineage>
</organism>
<sequence>MFDVVILANGQSIRFGENKLLAKINEELLILKTIKCFFDLEGLQQIIVVGNEQINKQLQKFELPNLVFTVGGPTRSLSVARGLEMVTAPNVLIHDGARPFASKKLITDVYKNLKAFDVVVPIQKVVNCLKKIVNVEISTVNRDEYLTTQTPQGFRTKIIKEAFVNVDANWNDDCQAIENKGYKIKTVCGESENIKITYADDLKNL</sequence>
<keyword evidence="2 3" id="KW-0548">Nucleotidyltransferase</keyword>
<dbReference type="GO" id="GO:0008299">
    <property type="term" value="P:isoprenoid biosynthetic process"/>
    <property type="evidence" value="ECO:0007669"/>
    <property type="project" value="InterPro"/>
</dbReference>
<dbReference type="PROSITE" id="PS01295">
    <property type="entry name" value="ISPD"/>
    <property type="match status" value="1"/>
</dbReference>
<dbReference type="Proteomes" id="UP000231179">
    <property type="component" value="Chromosome"/>
</dbReference>